<dbReference type="Proteomes" id="UP000199455">
    <property type="component" value="Unassembled WGS sequence"/>
</dbReference>
<evidence type="ECO:0000313" key="3">
    <source>
        <dbReference type="Proteomes" id="UP000199455"/>
    </source>
</evidence>
<evidence type="ECO:0000313" key="2">
    <source>
        <dbReference type="EMBL" id="SDE46493.1"/>
    </source>
</evidence>
<proteinExistence type="predicted"/>
<keyword evidence="1" id="KW-0472">Membrane</keyword>
<name>A0A1G7D4S3_9SPHI</name>
<accession>A0A1G7D4S3</accession>
<dbReference type="EMBL" id="FMZH01000023">
    <property type="protein sequence ID" value="SDE46493.1"/>
    <property type="molecule type" value="Genomic_DNA"/>
</dbReference>
<evidence type="ECO:0000256" key="1">
    <source>
        <dbReference type="SAM" id="Phobius"/>
    </source>
</evidence>
<gene>
    <name evidence="2" type="ORF">SAMN04488024_1234</name>
</gene>
<evidence type="ECO:0008006" key="4">
    <source>
        <dbReference type="Google" id="ProtNLM"/>
    </source>
</evidence>
<protein>
    <recommendedName>
        <fullName evidence="4">LPXTG-motif cell wall anchor domain-containing protein</fullName>
    </recommendedName>
</protein>
<keyword evidence="3" id="KW-1185">Reference proteome</keyword>
<keyword evidence="1" id="KW-1133">Transmembrane helix</keyword>
<dbReference type="AlphaFoldDB" id="A0A1G7D4S3"/>
<feature type="transmembrane region" description="Helical" evidence="1">
    <location>
        <begin position="17"/>
        <end position="38"/>
    </location>
</feature>
<organism evidence="2 3">
    <name type="scientific">Pedobacter soli</name>
    <dbReference type="NCBI Taxonomy" id="390242"/>
    <lineage>
        <taxon>Bacteria</taxon>
        <taxon>Pseudomonadati</taxon>
        <taxon>Bacteroidota</taxon>
        <taxon>Sphingobacteriia</taxon>
        <taxon>Sphingobacteriales</taxon>
        <taxon>Sphingobacteriaceae</taxon>
        <taxon>Pedobacter</taxon>
    </lineage>
</organism>
<sequence>MGIFISADVLKLKVMNINYPILIGVIVLVVLLVGYLIWKNQKDEKKFEKDTIDAELPPEKDDKENV</sequence>
<reference evidence="3" key="1">
    <citation type="submission" date="2016-10" db="EMBL/GenBank/DDBJ databases">
        <authorList>
            <person name="Varghese N."/>
            <person name="Submissions S."/>
        </authorList>
    </citation>
    <scope>NUCLEOTIDE SEQUENCE [LARGE SCALE GENOMIC DNA]</scope>
    <source>
        <strain evidence="3">DSM 18609</strain>
    </source>
</reference>
<keyword evidence="1" id="KW-0812">Transmembrane</keyword>